<organism evidence="2 3">
    <name type="scientific">Coptis chinensis</name>
    <dbReference type="NCBI Taxonomy" id="261450"/>
    <lineage>
        <taxon>Eukaryota</taxon>
        <taxon>Viridiplantae</taxon>
        <taxon>Streptophyta</taxon>
        <taxon>Embryophyta</taxon>
        <taxon>Tracheophyta</taxon>
        <taxon>Spermatophyta</taxon>
        <taxon>Magnoliopsida</taxon>
        <taxon>Ranunculales</taxon>
        <taxon>Ranunculaceae</taxon>
        <taxon>Coptidoideae</taxon>
        <taxon>Coptis</taxon>
    </lineage>
</organism>
<gene>
    <name evidence="2" type="ORF">IFM89_030579</name>
</gene>
<reference evidence="2 3" key="1">
    <citation type="submission" date="2020-10" db="EMBL/GenBank/DDBJ databases">
        <title>The Coptis chinensis genome and diversification of protoberbering-type alkaloids.</title>
        <authorList>
            <person name="Wang B."/>
            <person name="Shu S."/>
            <person name="Song C."/>
            <person name="Liu Y."/>
        </authorList>
    </citation>
    <scope>NUCLEOTIDE SEQUENCE [LARGE SCALE GENOMIC DNA]</scope>
    <source>
        <strain evidence="2">HL-2020</strain>
        <tissue evidence="2">Leaf</tissue>
    </source>
</reference>
<keyword evidence="1" id="KW-0812">Transmembrane</keyword>
<protein>
    <submittedName>
        <fullName evidence="2">Uncharacterized protein</fullName>
    </submittedName>
</protein>
<comment type="caution">
    <text evidence="2">The sequence shown here is derived from an EMBL/GenBank/DDBJ whole genome shotgun (WGS) entry which is preliminary data.</text>
</comment>
<feature type="transmembrane region" description="Helical" evidence="1">
    <location>
        <begin position="20"/>
        <end position="42"/>
    </location>
</feature>
<dbReference type="OrthoDB" id="342454at2759"/>
<proteinExistence type="predicted"/>
<evidence type="ECO:0000256" key="1">
    <source>
        <dbReference type="SAM" id="Phobius"/>
    </source>
</evidence>
<evidence type="ECO:0000313" key="2">
    <source>
        <dbReference type="EMBL" id="KAF9602691.1"/>
    </source>
</evidence>
<keyword evidence="1" id="KW-0472">Membrane</keyword>
<dbReference type="AlphaFoldDB" id="A0A835HPP9"/>
<keyword evidence="3" id="KW-1185">Reference proteome</keyword>
<keyword evidence="1" id="KW-1133">Transmembrane helix</keyword>
<dbReference type="Proteomes" id="UP000631114">
    <property type="component" value="Unassembled WGS sequence"/>
</dbReference>
<sequence length="177" mass="20381">MFPPLSSLMLSKLSDAALKLLMFGLISQFVDHVASFNVLLYFKFGLTSNRLDYPTPTKKLSRNQSELRDLDRRFLLDDTLIEERKAMDDKISLKEEQEEFKAELKVMRDAAQWRRLQEQELGVMRIPISKTLFGLNWCGFARKSEALCVPERIGVKFGMLLYSGCGTSGFGSRTWLR</sequence>
<dbReference type="EMBL" id="JADFTS010000006">
    <property type="protein sequence ID" value="KAF9602691.1"/>
    <property type="molecule type" value="Genomic_DNA"/>
</dbReference>
<name>A0A835HPP9_9MAGN</name>
<evidence type="ECO:0000313" key="3">
    <source>
        <dbReference type="Proteomes" id="UP000631114"/>
    </source>
</evidence>
<accession>A0A835HPP9</accession>